<dbReference type="PANTHER" id="PTHR43785:SF3">
    <property type="entry name" value="GS CATALYTIC DOMAIN-CONTAINING PROTEIN"/>
    <property type="match status" value="1"/>
</dbReference>
<reference evidence="9 10" key="1">
    <citation type="submission" date="2016-11" db="EMBL/GenBank/DDBJ databases">
        <authorList>
            <person name="Jaros S."/>
            <person name="Januszkiewicz K."/>
            <person name="Wedrychowicz H."/>
        </authorList>
    </citation>
    <scope>NUCLEOTIDE SEQUENCE [LARGE SCALE GENOMIC DNA]</scope>
    <source>
        <strain evidence="9 10">DSM 16917</strain>
    </source>
</reference>
<dbReference type="SUPFAM" id="SSF54368">
    <property type="entry name" value="Glutamine synthetase, N-terminal domain"/>
    <property type="match status" value="1"/>
</dbReference>
<dbReference type="STRING" id="299255.SAMN02745129_0367"/>
<keyword evidence="2" id="KW-0436">Ligase</keyword>
<evidence type="ECO:0000259" key="7">
    <source>
        <dbReference type="PROSITE" id="PS51986"/>
    </source>
</evidence>
<protein>
    <submittedName>
        <fullName evidence="9">Glutamine synthetase</fullName>
    </submittedName>
</protein>
<evidence type="ECO:0000256" key="3">
    <source>
        <dbReference type="ARBA" id="ARBA00022741"/>
    </source>
</evidence>
<evidence type="ECO:0000256" key="5">
    <source>
        <dbReference type="PROSITE-ProRule" id="PRU01330"/>
    </source>
</evidence>
<evidence type="ECO:0000313" key="10">
    <source>
        <dbReference type="Proteomes" id="UP000184268"/>
    </source>
</evidence>
<keyword evidence="4" id="KW-0067">ATP-binding</keyword>
<dbReference type="Pfam" id="PF00120">
    <property type="entry name" value="Gln-synt_C"/>
    <property type="match status" value="1"/>
</dbReference>
<evidence type="ECO:0000256" key="6">
    <source>
        <dbReference type="RuleBase" id="RU000384"/>
    </source>
</evidence>
<dbReference type="InterPro" id="IPR008146">
    <property type="entry name" value="Gln_synth_cat_dom"/>
</dbReference>
<name>A0A1M5ZIZ0_9GAMM</name>
<dbReference type="InterPro" id="IPR014746">
    <property type="entry name" value="Gln_synth/guanido_kin_cat_dom"/>
</dbReference>
<dbReference type="PROSITE" id="PS51987">
    <property type="entry name" value="GS_CATALYTIC"/>
    <property type="match status" value="1"/>
</dbReference>
<dbReference type="Gene3D" id="3.10.20.70">
    <property type="entry name" value="Glutamine synthetase, N-terminal domain"/>
    <property type="match status" value="1"/>
</dbReference>
<dbReference type="PANTHER" id="PTHR43785">
    <property type="entry name" value="GAMMA-GLUTAMYLPUTRESCINE SYNTHETASE"/>
    <property type="match status" value="1"/>
</dbReference>
<comment type="similarity">
    <text evidence="1 5 6">Belongs to the glutamine synthetase family.</text>
</comment>
<feature type="domain" description="GS beta-grasp" evidence="7">
    <location>
        <begin position="19"/>
        <end position="109"/>
    </location>
</feature>
<proteinExistence type="inferred from homology"/>
<dbReference type="InterPro" id="IPR036651">
    <property type="entry name" value="Gln_synt_N_sf"/>
</dbReference>
<evidence type="ECO:0000256" key="4">
    <source>
        <dbReference type="ARBA" id="ARBA00022840"/>
    </source>
</evidence>
<gene>
    <name evidence="9" type="ORF">SAMN02745129_0367</name>
</gene>
<dbReference type="SUPFAM" id="SSF55931">
    <property type="entry name" value="Glutamine synthetase/guanido kinase"/>
    <property type="match status" value="1"/>
</dbReference>
<dbReference type="GO" id="GO:0006542">
    <property type="term" value="P:glutamine biosynthetic process"/>
    <property type="evidence" value="ECO:0007669"/>
    <property type="project" value="InterPro"/>
</dbReference>
<feature type="domain" description="GS catalytic" evidence="8">
    <location>
        <begin position="115"/>
        <end position="448"/>
    </location>
</feature>
<dbReference type="EMBL" id="FQXG01000012">
    <property type="protein sequence ID" value="SHI23903.1"/>
    <property type="molecule type" value="Genomic_DNA"/>
</dbReference>
<sequence length="448" mass="50749">MHRVNMERIRAWMKEHKITEVECLIPDFTGNARGKILPADKFLKERGMRLPESIFVQTVTGDWPDDDDMIDPIEKDMVLVPDPNTLRFVPWAGEPTGQVIHDCYDTADNPVDISPRAVLRKVLGLYQDKGWTPVVAPEVEFFLVKTNEDWDYPLEPPIGRNGRPETARQSFSIDAVNEFDPIFEEMYDFCDAQGLEVDTLVHEQGAAQMEINFLHGDALELADQVFLFKRTMREAALRHKVYATFMAKPMEEEPGSSMHIHQSLVDQAGNNIFSTEQGEMSELFLNYIGGMQKYSRNAMAFFAPNVNSYRRLQFGDSAPTSVAWGVDNRTVGLRVPESPANARRVENRFGGADANPYLAIAASLACGYLGMIEQLNPTDPLTTSAYDQPFALNRTLEDSLIALEECQPLAEILGERFVKAFVAVKRKEYETYSKVISSWEREYLLLNV</sequence>
<dbReference type="FunFam" id="3.30.590.10:FF:000005">
    <property type="entry name" value="Probable glutamine synthetase"/>
    <property type="match status" value="1"/>
</dbReference>
<dbReference type="Gene3D" id="3.30.590.10">
    <property type="entry name" value="Glutamine synthetase/guanido kinase, catalytic domain"/>
    <property type="match status" value="1"/>
</dbReference>
<keyword evidence="3" id="KW-0547">Nucleotide-binding</keyword>
<dbReference type="SMART" id="SM01230">
    <property type="entry name" value="Gln-synt_C"/>
    <property type="match status" value="1"/>
</dbReference>
<dbReference type="Proteomes" id="UP000184268">
    <property type="component" value="Unassembled WGS sequence"/>
</dbReference>
<dbReference type="GO" id="GO:0006598">
    <property type="term" value="P:polyamine catabolic process"/>
    <property type="evidence" value="ECO:0007669"/>
    <property type="project" value="TreeGrafter"/>
</dbReference>
<evidence type="ECO:0000256" key="2">
    <source>
        <dbReference type="ARBA" id="ARBA00022598"/>
    </source>
</evidence>
<organism evidence="9 10">
    <name type="scientific">Ferrimonas marina</name>
    <dbReference type="NCBI Taxonomy" id="299255"/>
    <lineage>
        <taxon>Bacteria</taxon>
        <taxon>Pseudomonadati</taxon>
        <taxon>Pseudomonadota</taxon>
        <taxon>Gammaproteobacteria</taxon>
        <taxon>Alteromonadales</taxon>
        <taxon>Ferrimonadaceae</taxon>
        <taxon>Ferrimonas</taxon>
    </lineage>
</organism>
<dbReference type="GO" id="GO:0005524">
    <property type="term" value="F:ATP binding"/>
    <property type="evidence" value="ECO:0007669"/>
    <property type="project" value="UniProtKB-KW"/>
</dbReference>
<evidence type="ECO:0000313" key="9">
    <source>
        <dbReference type="EMBL" id="SHI23903.1"/>
    </source>
</evidence>
<dbReference type="GO" id="GO:0004356">
    <property type="term" value="F:glutamine synthetase activity"/>
    <property type="evidence" value="ECO:0007669"/>
    <property type="project" value="InterPro"/>
</dbReference>
<keyword evidence="10" id="KW-1185">Reference proteome</keyword>
<dbReference type="PROSITE" id="PS51986">
    <property type="entry name" value="GS_BETA_GRASP"/>
    <property type="match status" value="1"/>
</dbReference>
<accession>A0A1M5ZIZ0</accession>
<dbReference type="AlphaFoldDB" id="A0A1M5ZIZ0"/>
<evidence type="ECO:0000256" key="1">
    <source>
        <dbReference type="ARBA" id="ARBA00009897"/>
    </source>
</evidence>
<dbReference type="InterPro" id="IPR008147">
    <property type="entry name" value="Gln_synt_N"/>
</dbReference>
<evidence type="ECO:0000259" key="8">
    <source>
        <dbReference type="PROSITE" id="PS51987"/>
    </source>
</evidence>